<sequence>MLQNWKWSHTVIVILTFAVAGLGALAAKMPDTTAWAGPLATVLTVVLGLFGVTSPSARGGAAVVLLLGLASSNSACAAAKPIVQGVIDIAEAVCTQAEQQPEPQWVYFVCTVPGAVAPIVATYTLRVPATEARSFALVHAPKAAP</sequence>
<feature type="transmembrane region" description="Helical" evidence="1">
    <location>
        <begin position="36"/>
        <end position="53"/>
    </location>
</feature>
<proteinExistence type="predicted"/>
<keyword evidence="1" id="KW-0812">Transmembrane</keyword>
<dbReference type="AlphaFoldDB" id="A0A7V8NM33"/>
<dbReference type="Proteomes" id="UP000567293">
    <property type="component" value="Unassembled WGS sequence"/>
</dbReference>
<protein>
    <submittedName>
        <fullName evidence="2">Uncharacterized protein</fullName>
    </submittedName>
</protein>
<accession>A0A7V8NM33</accession>
<keyword evidence="1" id="KW-0472">Membrane</keyword>
<keyword evidence="3" id="KW-1185">Reference proteome</keyword>
<reference evidence="2" key="1">
    <citation type="submission" date="2020-06" db="EMBL/GenBank/DDBJ databases">
        <title>Legume-microbial interactions unlock mineral nutrients during tropical forest succession.</title>
        <authorList>
            <person name="Epihov D.Z."/>
        </authorList>
    </citation>
    <scope>NUCLEOTIDE SEQUENCE [LARGE SCALE GENOMIC DNA]</scope>
    <source>
        <strain evidence="2">Pan2503</strain>
    </source>
</reference>
<evidence type="ECO:0000313" key="2">
    <source>
        <dbReference type="EMBL" id="MBA0083823.1"/>
    </source>
</evidence>
<comment type="caution">
    <text evidence="2">The sequence shown here is derived from an EMBL/GenBank/DDBJ whole genome shotgun (WGS) entry which is preliminary data.</text>
</comment>
<evidence type="ECO:0000256" key="1">
    <source>
        <dbReference type="SAM" id="Phobius"/>
    </source>
</evidence>
<keyword evidence="1" id="KW-1133">Transmembrane helix</keyword>
<dbReference type="EMBL" id="JACDQQ010000245">
    <property type="protein sequence ID" value="MBA0083823.1"/>
    <property type="molecule type" value="Genomic_DNA"/>
</dbReference>
<gene>
    <name evidence="2" type="ORF">HRJ53_02405</name>
</gene>
<organism evidence="2 3">
    <name type="scientific">Candidatus Acidiferrum panamense</name>
    <dbReference type="NCBI Taxonomy" id="2741543"/>
    <lineage>
        <taxon>Bacteria</taxon>
        <taxon>Pseudomonadati</taxon>
        <taxon>Acidobacteriota</taxon>
        <taxon>Terriglobia</taxon>
        <taxon>Candidatus Acidiferrales</taxon>
        <taxon>Candidatus Acidiferrum</taxon>
    </lineage>
</organism>
<name>A0A7V8NM33_9BACT</name>
<evidence type="ECO:0000313" key="3">
    <source>
        <dbReference type="Proteomes" id="UP000567293"/>
    </source>
</evidence>